<dbReference type="Gene3D" id="2.60.15.10">
    <property type="entry name" value="F0F1 ATP synthase delta/epsilon subunit, N-terminal"/>
    <property type="match status" value="1"/>
</dbReference>
<dbReference type="Proteomes" id="UP000006250">
    <property type="component" value="Unassembled WGS sequence"/>
</dbReference>
<dbReference type="InterPro" id="IPR020547">
    <property type="entry name" value="ATP_synth_F1_esu_C"/>
</dbReference>
<dbReference type="NCBIfam" id="NF009980">
    <property type="entry name" value="PRK13446.1"/>
    <property type="match status" value="1"/>
</dbReference>
<dbReference type="AlphaFoldDB" id="E1JRU9"/>
<keyword evidence="5 10" id="KW-0813">Transport</keyword>
<keyword evidence="10" id="KW-1003">Cell membrane</keyword>
<dbReference type="EMBL" id="AECZ01000002">
    <property type="protein sequence ID" value="EFL52718.1"/>
    <property type="molecule type" value="Genomic_DNA"/>
</dbReference>
<dbReference type="eggNOG" id="COG0355">
    <property type="taxonomic scope" value="Bacteria"/>
</dbReference>
<keyword evidence="10" id="KW-0375">Hydrogen ion transport</keyword>
<evidence type="ECO:0000256" key="4">
    <source>
        <dbReference type="ARBA" id="ARBA00011648"/>
    </source>
</evidence>
<feature type="domain" description="ATP synthase F1 complex delta/epsilon subunit N-terminal" evidence="14">
    <location>
        <begin position="6"/>
        <end position="82"/>
    </location>
</feature>
<dbReference type="GO" id="GO:0005886">
    <property type="term" value="C:plasma membrane"/>
    <property type="evidence" value="ECO:0007669"/>
    <property type="project" value="UniProtKB-SubCell"/>
</dbReference>
<keyword evidence="8 10" id="KW-0139">CF(1)</keyword>
<dbReference type="SUPFAM" id="SSF46604">
    <property type="entry name" value="Epsilon subunit of F1F0-ATP synthase C-terminal domain"/>
    <property type="match status" value="1"/>
</dbReference>
<dbReference type="HAMAP" id="MF_00530">
    <property type="entry name" value="ATP_synth_epsil_bac"/>
    <property type="match status" value="1"/>
</dbReference>
<dbReference type="RefSeq" id="WP_005990510.1">
    <property type="nucleotide sequence ID" value="NZ_AECZ01000002.1"/>
</dbReference>
<dbReference type="InterPro" id="IPR036794">
    <property type="entry name" value="ATP_F1_dsu/esu_C_sf"/>
</dbReference>
<evidence type="ECO:0000256" key="2">
    <source>
        <dbReference type="ARBA" id="ARBA00004202"/>
    </source>
</evidence>
<keyword evidence="12" id="KW-0175">Coiled coil</keyword>
<dbReference type="PANTHER" id="PTHR13822:SF10">
    <property type="entry name" value="ATP SYNTHASE EPSILON CHAIN, CHLOROPLASTIC"/>
    <property type="match status" value="1"/>
</dbReference>
<evidence type="ECO:0000256" key="8">
    <source>
        <dbReference type="ARBA" id="ARBA00023196"/>
    </source>
</evidence>
<keyword evidence="9 10" id="KW-0066">ATP synthesis</keyword>
<evidence type="ECO:0000256" key="12">
    <source>
        <dbReference type="SAM" id="Coils"/>
    </source>
</evidence>
<evidence type="ECO:0000313" key="16">
    <source>
        <dbReference type="Proteomes" id="UP000006250"/>
    </source>
</evidence>
<dbReference type="InterPro" id="IPR020546">
    <property type="entry name" value="ATP_synth_F1_dsu/esu_N"/>
</dbReference>
<evidence type="ECO:0000256" key="10">
    <source>
        <dbReference type="HAMAP-Rule" id="MF_00530"/>
    </source>
</evidence>
<dbReference type="Pfam" id="PF02823">
    <property type="entry name" value="ATP-synt_DE_N"/>
    <property type="match status" value="1"/>
</dbReference>
<comment type="caution">
    <text evidence="15">The sequence shown here is derived from an EMBL/GenBank/DDBJ whole genome shotgun (WGS) entry which is preliminary data.</text>
</comment>
<dbReference type="InterPro" id="IPR036771">
    <property type="entry name" value="ATPsynth_dsu/esu_N"/>
</dbReference>
<dbReference type="PANTHER" id="PTHR13822">
    <property type="entry name" value="ATP SYNTHASE DELTA/EPSILON CHAIN"/>
    <property type="match status" value="1"/>
</dbReference>
<reference evidence="15 16" key="1">
    <citation type="submission" date="2010-08" db="EMBL/GenBank/DDBJ databases">
        <title>The draft genome of Desulfovibrio fructosovorans JJ.</title>
        <authorList>
            <consortium name="US DOE Joint Genome Institute (JGI-PGF)"/>
            <person name="Lucas S."/>
            <person name="Copeland A."/>
            <person name="Lapidus A."/>
            <person name="Cheng J.-F."/>
            <person name="Bruce D."/>
            <person name="Goodwin L."/>
            <person name="Pitluck S."/>
            <person name="Land M.L."/>
            <person name="Hauser L."/>
            <person name="Chang Y.-J."/>
            <person name="Jeffries C."/>
            <person name="Wall J.D."/>
            <person name="Stahl D.A."/>
            <person name="Arkin A.P."/>
            <person name="Dehal P."/>
            <person name="Stolyar S.M."/>
            <person name="Hazen T.C."/>
            <person name="Woyke T.J."/>
        </authorList>
    </citation>
    <scope>NUCLEOTIDE SEQUENCE [LARGE SCALE GENOMIC DNA]</scope>
    <source>
        <strain evidence="15 16">JJ</strain>
    </source>
</reference>
<evidence type="ECO:0000256" key="11">
    <source>
        <dbReference type="RuleBase" id="RU003656"/>
    </source>
</evidence>
<comment type="similarity">
    <text evidence="3 10 11">Belongs to the ATPase epsilon chain family.</text>
</comment>
<dbReference type="NCBIfam" id="TIGR01216">
    <property type="entry name" value="ATP_synt_epsi"/>
    <property type="match status" value="1"/>
</dbReference>
<gene>
    <name evidence="10" type="primary">atpC</name>
    <name evidence="15" type="ORF">DesfrDRAFT_0348</name>
</gene>
<evidence type="ECO:0000256" key="1">
    <source>
        <dbReference type="ARBA" id="ARBA00003543"/>
    </source>
</evidence>
<evidence type="ECO:0000259" key="13">
    <source>
        <dbReference type="Pfam" id="PF00401"/>
    </source>
</evidence>
<comment type="subunit">
    <text evidence="4 10 11">F-type ATPases have 2 components, CF(1) - the catalytic core - and CF(0) - the membrane proton channel. CF(1) has five subunits: alpha(3), beta(3), gamma(1), delta(1), epsilon(1). CF(0) has three main subunits: a, b and c.</text>
</comment>
<accession>E1JRU9</accession>
<dbReference type="Gene3D" id="1.20.5.440">
    <property type="entry name" value="ATP synthase delta/epsilon subunit, C-terminal domain"/>
    <property type="match status" value="1"/>
</dbReference>
<keyword evidence="16" id="KW-1185">Reference proteome</keyword>
<evidence type="ECO:0000313" key="15">
    <source>
        <dbReference type="EMBL" id="EFL52718.1"/>
    </source>
</evidence>
<evidence type="ECO:0000256" key="6">
    <source>
        <dbReference type="ARBA" id="ARBA00023065"/>
    </source>
</evidence>
<organism evidence="15 16">
    <name type="scientific">Solidesulfovibrio fructosivorans JJ]</name>
    <dbReference type="NCBI Taxonomy" id="596151"/>
    <lineage>
        <taxon>Bacteria</taxon>
        <taxon>Pseudomonadati</taxon>
        <taxon>Thermodesulfobacteriota</taxon>
        <taxon>Desulfovibrionia</taxon>
        <taxon>Desulfovibrionales</taxon>
        <taxon>Desulfovibrionaceae</taxon>
        <taxon>Solidesulfovibrio</taxon>
    </lineage>
</organism>
<evidence type="ECO:0000256" key="3">
    <source>
        <dbReference type="ARBA" id="ARBA00005712"/>
    </source>
</evidence>
<comment type="function">
    <text evidence="1 10">Produces ATP from ADP in the presence of a proton gradient across the membrane.</text>
</comment>
<evidence type="ECO:0000256" key="7">
    <source>
        <dbReference type="ARBA" id="ARBA00023136"/>
    </source>
</evidence>
<dbReference type="Pfam" id="PF00401">
    <property type="entry name" value="ATP-synt_DE"/>
    <property type="match status" value="1"/>
</dbReference>
<feature type="domain" description="ATP synthase epsilon subunit C-terminal" evidence="13">
    <location>
        <begin position="86"/>
        <end position="129"/>
    </location>
</feature>
<protein>
    <recommendedName>
        <fullName evidence="10">ATP synthase epsilon chain</fullName>
    </recommendedName>
    <alternativeName>
        <fullName evidence="10">ATP synthase F1 sector epsilon subunit</fullName>
    </alternativeName>
    <alternativeName>
        <fullName evidence="10">F-ATPase epsilon subunit</fullName>
    </alternativeName>
</protein>
<feature type="coiled-coil region" evidence="12">
    <location>
        <begin position="90"/>
        <end position="117"/>
    </location>
</feature>
<dbReference type="InterPro" id="IPR001469">
    <property type="entry name" value="ATP_synth_F1_dsu/esu"/>
</dbReference>
<dbReference type="STRING" id="596151.DesfrDRAFT_0348"/>
<proteinExistence type="inferred from homology"/>
<evidence type="ECO:0000256" key="5">
    <source>
        <dbReference type="ARBA" id="ARBA00022448"/>
    </source>
</evidence>
<evidence type="ECO:0000259" key="14">
    <source>
        <dbReference type="Pfam" id="PF02823"/>
    </source>
</evidence>
<dbReference type="CDD" id="cd12152">
    <property type="entry name" value="F1-ATPase_delta"/>
    <property type="match status" value="1"/>
</dbReference>
<dbReference type="GO" id="GO:0046933">
    <property type="term" value="F:proton-transporting ATP synthase activity, rotational mechanism"/>
    <property type="evidence" value="ECO:0007669"/>
    <property type="project" value="UniProtKB-UniRule"/>
</dbReference>
<dbReference type="SUPFAM" id="SSF51344">
    <property type="entry name" value="Epsilon subunit of F1F0-ATP synthase N-terminal domain"/>
    <property type="match status" value="1"/>
</dbReference>
<keyword evidence="7 10" id="KW-0472">Membrane</keyword>
<dbReference type="OrthoDB" id="9799969at2"/>
<evidence type="ECO:0000256" key="9">
    <source>
        <dbReference type="ARBA" id="ARBA00023310"/>
    </source>
</evidence>
<comment type="subcellular location">
    <subcellularLocation>
        <location evidence="2 10">Cell membrane</location>
        <topology evidence="2 10">Peripheral membrane protein</topology>
    </subcellularLocation>
</comment>
<dbReference type="GO" id="GO:0045259">
    <property type="term" value="C:proton-transporting ATP synthase complex"/>
    <property type="evidence" value="ECO:0007669"/>
    <property type="project" value="UniProtKB-KW"/>
</dbReference>
<keyword evidence="6 10" id="KW-0406">Ion transport</keyword>
<name>E1JRU9_SOLFR</name>
<dbReference type="GO" id="GO:0005524">
    <property type="term" value="F:ATP binding"/>
    <property type="evidence" value="ECO:0007669"/>
    <property type="project" value="UniProtKB-UniRule"/>
</dbReference>
<sequence>MAQLLLEIVTPDKLVLSQDVEYVGAPGLLGEFGVMANHIPFLSALGIGSLMYKAGGKAHYIFVSGGFAEVSGNKVTVLAEVAERPEDIDVERARRAQERAKQRLEREREKVDFARAQAAMQRAFYRMKVRETAGSLASTAH</sequence>